<feature type="transmembrane region" description="Helical" evidence="6">
    <location>
        <begin position="475"/>
        <end position="494"/>
    </location>
</feature>
<reference evidence="8 9" key="1">
    <citation type="submission" date="2019-09" db="EMBL/GenBank/DDBJ databases">
        <title>Complete Genome Sequence of Janibacter melonis M714 with both human health impact and industrial applications.</title>
        <authorList>
            <person name="Jin M."/>
            <person name="Zhao Q.R."/>
        </authorList>
    </citation>
    <scope>NUCLEOTIDE SEQUENCE [LARGE SCALE GENOMIC DNA]</scope>
    <source>
        <strain evidence="8 9">M714</strain>
    </source>
</reference>
<evidence type="ECO:0000256" key="2">
    <source>
        <dbReference type="ARBA" id="ARBA00022692"/>
    </source>
</evidence>
<feature type="transmembrane region" description="Helical" evidence="6">
    <location>
        <begin position="345"/>
        <end position="366"/>
    </location>
</feature>
<dbReference type="Proteomes" id="UP000271708">
    <property type="component" value="Chromosome"/>
</dbReference>
<evidence type="ECO:0000313" key="9">
    <source>
        <dbReference type="Proteomes" id="UP000271708"/>
    </source>
</evidence>
<evidence type="ECO:0000256" key="3">
    <source>
        <dbReference type="ARBA" id="ARBA00022989"/>
    </source>
</evidence>
<feature type="transmembrane region" description="Helical" evidence="6">
    <location>
        <begin position="88"/>
        <end position="108"/>
    </location>
</feature>
<dbReference type="InterPro" id="IPR001750">
    <property type="entry name" value="ND/Mrp_TM"/>
</dbReference>
<sequence length="495" mass="48312">MSVEISWLPLLPVLGPALAAVLVLVVDLVLPGRRGPLGAAAGLGLLVGVVGAVVGRLADDARSLCLPPGTSTAGSTCLVDVSPAGSTLQAVTLLAAGAALALLLAARGAGDPNDDASDDVAVVAGVLAGAAGAAVTLGARDLGSWLVGLELATLPFVAVLALRSVRARGSAALDLLVTAVLSFALAALGAGLWVVSTGTLLLDGTTTDGTALGALAEPQRAALTAASVLLVLAAGFKLALVPVHLWAPLSYERGGPAVATALAGVSVTGGLGAILVVVEAVGRADLPGPRLALGVLAAVSLVLGAVMAWRQDDLLRLVAWSGVTQGGWVAAAASVGGSAPAAGYLAVYVVAVVAVLAAVAATGTRLVDHTGLLRRDPLVGLSLAAGLLALAGLPPALVGLLAKVVVLDAVVTAGSWWLAGAAVVGAVVALAVYLRWLAVALRPVPTALVQPDGPEDDLSDDAVEVVTGRRGAAPVVALVAAALVVVTSLAPALLL</sequence>
<feature type="domain" description="NADH:quinone oxidoreductase/Mrp antiporter transmembrane" evidence="7">
    <location>
        <begin position="139"/>
        <end position="427"/>
    </location>
</feature>
<feature type="transmembrane region" description="Helical" evidence="6">
    <location>
        <begin position="414"/>
        <end position="434"/>
    </location>
</feature>
<evidence type="ECO:0000256" key="5">
    <source>
        <dbReference type="RuleBase" id="RU000320"/>
    </source>
</evidence>
<organism evidence="8 9">
    <name type="scientific">Janibacter melonis</name>
    <dbReference type="NCBI Taxonomy" id="262209"/>
    <lineage>
        <taxon>Bacteria</taxon>
        <taxon>Bacillati</taxon>
        <taxon>Actinomycetota</taxon>
        <taxon>Actinomycetes</taxon>
        <taxon>Micrococcales</taxon>
        <taxon>Intrasporangiaceae</taxon>
        <taxon>Janibacter</taxon>
    </lineage>
</organism>
<comment type="subcellular location">
    <subcellularLocation>
        <location evidence="1">Endomembrane system</location>
        <topology evidence="1">Multi-pass membrane protein</topology>
    </subcellularLocation>
    <subcellularLocation>
        <location evidence="5">Membrane</location>
        <topology evidence="5">Multi-pass membrane protein</topology>
    </subcellularLocation>
</comment>
<accession>A0A5P8FQA0</accession>
<evidence type="ECO:0000256" key="1">
    <source>
        <dbReference type="ARBA" id="ARBA00004127"/>
    </source>
</evidence>
<feature type="transmembrane region" description="Helical" evidence="6">
    <location>
        <begin position="290"/>
        <end position="310"/>
    </location>
</feature>
<feature type="transmembrane region" description="Helical" evidence="6">
    <location>
        <begin position="145"/>
        <end position="163"/>
    </location>
</feature>
<feature type="transmembrane region" description="Helical" evidence="6">
    <location>
        <begin position="257"/>
        <end position="278"/>
    </location>
</feature>
<dbReference type="AlphaFoldDB" id="A0A5P8FQA0"/>
<evidence type="ECO:0000256" key="6">
    <source>
        <dbReference type="SAM" id="Phobius"/>
    </source>
</evidence>
<feature type="transmembrane region" description="Helical" evidence="6">
    <location>
        <begin position="6"/>
        <end position="30"/>
    </location>
</feature>
<evidence type="ECO:0000313" key="8">
    <source>
        <dbReference type="EMBL" id="QFQ30922.2"/>
    </source>
</evidence>
<protein>
    <recommendedName>
        <fullName evidence="7">NADH:quinone oxidoreductase/Mrp antiporter transmembrane domain-containing protein</fullName>
    </recommendedName>
</protein>
<name>A0A5P8FQA0_9MICO</name>
<proteinExistence type="predicted"/>
<feature type="transmembrane region" description="Helical" evidence="6">
    <location>
        <begin position="317"/>
        <end position="339"/>
    </location>
</feature>
<feature type="transmembrane region" description="Helical" evidence="6">
    <location>
        <begin position="222"/>
        <end position="245"/>
    </location>
</feature>
<feature type="transmembrane region" description="Helical" evidence="6">
    <location>
        <begin position="37"/>
        <end position="58"/>
    </location>
</feature>
<evidence type="ECO:0000256" key="4">
    <source>
        <dbReference type="ARBA" id="ARBA00023136"/>
    </source>
</evidence>
<dbReference type="GO" id="GO:0012505">
    <property type="term" value="C:endomembrane system"/>
    <property type="evidence" value="ECO:0007669"/>
    <property type="project" value="UniProtKB-SubCell"/>
</dbReference>
<dbReference type="EMBL" id="CP044548">
    <property type="protein sequence ID" value="QFQ30922.2"/>
    <property type="molecule type" value="Genomic_DNA"/>
</dbReference>
<dbReference type="GeneID" id="59161946"/>
<evidence type="ECO:0000259" key="7">
    <source>
        <dbReference type="Pfam" id="PF00361"/>
    </source>
</evidence>
<keyword evidence="4 6" id="KW-0472">Membrane</keyword>
<dbReference type="Pfam" id="PF00361">
    <property type="entry name" value="Proton_antipo_M"/>
    <property type="match status" value="1"/>
</dbReference>
<feature type="transmembrane region" description="Helical" evidence="6">
    <location>
        <begin position="175"/>
        <end position="202"/>
    </location>
</feature>
<dbReference type="RefSeq" id="WP_123092279.1">
    <property type="nucleotide sequence ID" value="NZ_CP044548.2"/>
</dbReference>
<keyword evidence="3 6" id="KW-1133">Transmembrane helix</keyword>
<feature type="transmembrane region" description="Helical" evidence="6">
    <location>
        <begin position="120"/>
        <end position="139"/>
    </location>
</feature>
<feature type="transmembrane region" description="Helical" evidence="6">
    <location>
        <begin position="378"/>
        <end position="402"/>
    </location>
</feature>
<dbReference type="KEGG" id="jme:EEW87_012230"/>
<dbReference type="PANTHER" id="PTHR22773">
    <property type="entry name" value="NADH DEHYDROGENASE"/>
    <property type="match status" value="1"/>
</dbReference>
<dbReference type="GO" id="GO:0016020">
    <property type="term" value="C:membrane"/>
    <property type="evidence" value="ECO:0007669"/>
    <property type="project" value="UniProtKB-SubCell"/>
</dbReference>
<gene>
    <name evidence="8" type="ORF">EEW87_012230</name>
</gene>
<keyword evidence="2 5" id="KW-0812">Transmembrane</keyword>